<gene>
    <name evidence="1" type="ORF">R3P38DRAFT_3198274</name>
</gene>
<reference evidence="1 2" key="1">
    <citation type="journal article" date="2024" name="J Genomics">
        <title>Draft genome sequencing and assembly of Favolaschia claudopus CIRM-BRFM 2984 isolated from oak limbs.</title>
        <authorList>
            <person name="Navarro D."/>
            <person name="Drula E."/>
            <person name="Chaduli D."/>
            <person name="Cazenave R."/>
            <person name="Ahrendt S."/>
            <person name="Wang J."/>
            <person name="Lipzen A."/>
            <person name="Daum C."/>
            <person name="Barry K."/>
            <person name="Grigoriev I.V."/>
            <person name="Favel A."/>
            <person name="Rosso M.N."/>
            <person name="Martin F."/>
        </authorList>
    </citation>
    <scope>NUCLEOTIDE SEQUENCE [LARGE SCALE GENOMIC DNA]</scope>
    <source>
        <strain evidence="1 2">CIRM-BRFM 2984</strain>
    </source>
</reference>
<name>A0AAW0B4N4_9AGAR</name>
<keyword evidence="2" id="KW-1185">Reference proteome</keyword>
<evidence type="ECO:0000313" key="2">
    <source>
        <dbReference type="Proteomes" id="UP001362999"/>
    </source>
</evidence>
<accession>A0AAW0B4N4</accession>
<sequence length="122" mass="14230">MSQYLAAKESLLAPVRRLPPELLQQVFMFAVISDTYTTFARYESETYTTDKAVLAVKLTHVCSYRRALALNTRELWATIFLRRTDESAQFHFYLAHAKSAPLTFFYSQFMDEWTARTLVRTS</sequence>
<dbReference type="Proteomes" id="UP001362999">
    <property type="component" value="Unassembled WGS sequence"/>
</dbReference>
<comment type="caution">
    <text evidence="1">The sequence shown here is derived from an EMBL/GenBank/DDBJ whole genome shotgun (WGS) entry which is preliminary data.</text>
</comment>
<evidence type="ECO:0000313" key="1">
    <source>
        <dbReference type="EMBL" id="KAK7019879.1"/>
    </source>
</evidence>
<dbReference type="EMBL" id="JAWWNJ010000042">
    <property type="protein sequence ID" value="KAK7019879.1"/>
    <property type="molecule type" value="Genomic_DNA"/>
</dbReference>
<organism evidence="1 2">
    <name type="scientific">Favolaschia claudopus</name>
    <dbReference type="NCBI Taxonomy" id="2862362"/>
    <lineage>
        <taxon>Eukaryota</taxon>
        <taxon>Fungi</taxon>
        <taxon>Dikarya</taxon>
        <taxon>Basidiomycota</taxon>
        <taxon>Agaricomycotina</taxon>
        <taxon>Agaricomycetes</taxon>
        <taxon>Agaricomycetidae</taxon>
        <taxon>Agaricales</taxon>
        <taxon>Marasmiineae</taxon>
        <taxon>Mycenaceae</taxon>
        <taxon>Favolaschia</taxon>
    </lineage>
</organism>
<dbReference type="AlphaFoldDB" id="A0AAW0B4N4"/>
<protein>
    <submittedName>
        <fullName evidence="1">Uncharacterized protein</fullName>
    </submittedName>
</protein>
<proteinExistence type="predicted"/>